<name>A0A979FL77_HYAAZ</name>
<dbReference type="OMA" id="WANHGYF"/>
<dbReference type="OrthoDB" id="331948at2759"/>
<dbReference type="EC" id="2.3.1.225" evidence="7"/>
<evidence type="ECO:0000256" key="4">
    <source>
        <dbReference type="ARBA" id="ARBA00022989"/>
    </source>
</evidence>
<protein>
    <recommendedName>
        <fullName evidence="7">Palmitoyltransferase</fullName>
        <ecNumber evidence="7">2.3.1.225</ecNumber>
    </recommendedName>
</protein>
<dbReference type="AlphaFoldDB" id="A0A979FL77"/>
<feature type="transmembrane region" description="Helical" evidence="7">
    <location>
        <begin position="159"/>
        <end position="185"/>
    </location>
</feature>
<gene>
    <name evidence="10" type="primary">LOC108667806</name>
</gene>
<keyword evidence="9" id="KW-1185">Reference proteome</keyword>
<dbReference type="PROSITE" id="PS50216">
    <property type="entry name" value="DHHC"/>
    <property type="match status" value="1"/>
</dbReference>
<organism evidence="9 10">
    <name type="scientific">Hyalella azteca</name>
    <name type="common">Amphipod</name>
    <dbReference type="NCBI Taxonomy" id="294128"/>
    <lineage>
        <taxon>Eukaryota</taxon>
        <taxon>Metazoa</taxon>
        <taxon>Ecdysozoa</taxon>
        <taxon>Arthropoda</taxon>
        <taxon>Crustacea</taxon>
        <taxon>Multicrustacea</taxon>
        <taxon>Malacostraca</taxon>
        <taxon>Eumalacostraca</taxon>
        <taxon>Peracarida</taxon>
        <taxon>Amphipoda</taxon>
        <taxon>Senticaudata</taxon>
        <taxon>Talitrida</taxon>
        <taxon>Talitroidea</taxon>
        <taxon>Hyalellidae</taxon>
        <taxon>Hyalella</taxon>
    </lineage>
</organism>
<feature type="transmembrane region" description="Helical" evidence="7">
    <location>
        <begin position="262"/>
        <end position="288"/>
    </location>
</feature>
<dbReference type="GeneID" id="108667806"/>
<keyword evidence="2 7" id="KW-0808">Transferase</keyword>
<dbReference type="InterPro" id="IPR039859">
    <property type="entry name" value="PFA4/ZDH16/20/ERF2-like"/>
</dbReference>
<evidence type="ECO:0000256" key="3">
    <source>
        <dbReference type="ARBA" id="ARBA00022692"/>
    </source>
</evidence>
<evidence type="ECO:0000256" key="2">
    <source>
        <dbReference type="ARBA" id="ARBA00022679"/>
    </source>
</evidence>
<accession>A0A979FL77</accession>
<dbReference type="RefSeq" id="XP_047737428.1">
    <property type="nucleotide sequence ID" value="XM_047881472.1"/>
</dbReference>
<comment type="domain">
    <text evidence="7">The DHHC domain is required for palmitoyltransferase activity.</text>
</comment>
<dbReference type="KEGG" id="hazt:108667806"/>
<proteinExistence type="inferred from homology"/>
<evidence type="ECO:0000313" key="9">
    <source>
        <dbReference type="Proteomes" id="UP000694843"/>
    </source>
</evidence>
<comment type="subcellular location">
    <subcellularLocation>
        <location evidence="1">Membrane</location>
        <topology evidence="1">Multi-pass membrane protein</topology>
    </subcellularLocation>
</comment>
<evidence type="ECO:0000313" key="10">
    <source>
        <dbReference type="RefSeq" id="XP_047737428.1"/>
    </source>
</evidence>
<evidence type="ECO:0000256" key="6">
    <source>
        <dbReference type="ARBA" id="ARBA00023315"/>
    </source>
</evidence>
<feature type="domain" description="Palmitoyltransferase DHHC" evidence="8">
    <location>
        <begin position="112"/>
        <end position="183"/>
    </location>
</feature>
<keyword evidence="4 7" id="KW-1133">Transmembrane helix</keyword>
<dbReference type="Proteomes" id="UP000694843">
    <property type="component" value="Unplaced"/>
</dbReference>
<dbReference type="InterPro" id="IPR001594">
    <property type="entry name" value="Palmitoyltrfase_DHHC"/>
</dbReference>
<sequence length="364" mass="40705">MPKYELLRILHWGPLITLCIIGSISLCTVSCLGQWHNHRDAFLNLARTATQLDGRERSEPDRTVWSLVSPYVLTVFLLLSSATLYFYLRAMWGGPGAVPANWAPSDLQDTQYLQHCSLCSAYKPPRAHHCRQCGRCIPKMDHHCPWINNCVGHQNHAHFVLFLLSAVVGCAVATFVLAPSVYWGLYRRWSVLLGLLRGLYRRWSVSTWPRPSTGASTGDGTCCMAQATRPSCCCPCGALNVLVLCRYLLYGPGHAPVVLLSLWGLLINMFVLGLAIGVVLAVGLLLYFQVRAVVRNSTAVEDWILEKANHRRADARLPPFTYPYHLGTWSNLQQVFANVWCTAPGDGIYWPVREGCTQYTLTIT</sequence>
<comment type="catalytic activity">
    <reaction evidence="7">
        <text>L-cysteinyl-[protein] + hexadecanoyl-CoA = S-hexadecanoyl-L-cysteinyl-[protein] + CoA</text>
        <dbReference type="Rhea" id="RHEA:36683"/>
        <dbReference type="Rhea" id="RHEA-COMP:10131"/>
        <dbReference type="Rhea" id="RHEA-COMP:11032"/>
        <dbReference type="ChEBI" id="CHEBI:29950"/>
        <dbReference type="ChEBI" id="CHEBI:57287"/>
        <dbReference type="ChEBI" id="CHEBI:57379"/>
        <dbReference type="ChEBI" id="CHEBI:74151"/>
        <dbReference type="EC" id="2.3.1.225"/>
    </reaction>
</comment>
<evidence type="ECO:0000256" key="1">
    <source>
        <dbReference type="ARBA" id="ARBA00004141"/>
    </source>
</evidence>
<keyword evidence="5 7" id="KW-0472">Membrane</keyword>
<evidence type="ECO:0000256" key="7">
    <source>
        <dbReference type="RuleBase" id="RU079119"/>
    </source>
</evidence>
<evidence type="ECO:0000256" key="5">
    <source>
        <dbReference type="ARBA" id="ARBA00023136"/>
    </source>
</evidence>
<dbReference type="PANTHER" id="PTHR12246">
    <property type="entry name" value="PALMITOYLTRANSFERASE ZDHHC16"/>
    <property type="match status" value="1"/>
</dbReference>
<feature type="transmembrane region" description="Helical" evidence="7">
    <location>
        <begin position="68"/>
        <end position="88"/>
    </location>
</feature>
<dbReference type="GO" id="GO:0016020">
    <property type="term" value="C:membrane"/>
    <property type="evidence" value="ECO:0007669"/>
    <property type="project" value="UniProtKB-SubCell"/>
</dbReference>
<comment type="similarity">
    <text evidence="7">Belongs to the DHHC palmitoyltransferase family.</text>
</comment>
<dbReference type="GO" id="GO:0019706">
    <property type="term" value="F:protein-cysteine S-palmitoyltransferase activity"/>
    <property type="evidence" value="ECO:0007669"/>
    <property type="project" value="UniProtKB-EC"/>
</dbReference>
<keyword evidence="6 7" id="KW-0012">Acyltransferase</keyword>
<keyword evidence="3 7" id="KW-0812">Transmembrane</keyword>
<feature type="transmembrane region" description="Helical" evidence="7">
    <location>
        <begin position="12"/>
        <end position="35"/>
    </location>
</feature>
<dbReference type="Pfam" id="PF01529">
    <property type="entry name" value="DHHC"/>
    <property type="match status" value="1"/>
</dbReference>
<evidence type="ECO:0000259" key="8">
    <source>
        <dbReference type="Pfam" id="PF01529"/>
    </source>
</evidence>
<reference evidence="10" key="1">
    <citation type="submission" date="2025-08" db="UniProtKB">
        <authorList>
            <consortium name="RefSeq"/>
        </authorList>
    </citation>
    <scope>IDENTIFICATION</scope>
    <source>
        <tissue evidence="10">Whole organism</tissue>
    </source>
</reference>